<dbReference type="FunFam" id="3.40.50.2300:FF:000018">
    <property type="entry name" value="DNA-binding transcriptional regulator NtrC"/>
    <property type="match status" value="1"/>
</dbReference>
<evidence type="ECO:0000259" key="9">
    <source>
        <dbReference type="PROSITE" id="PS50110"/>
    </source>
</evidence>
<keyword evidence="1 7" id="KW-0597">Phosphoprotein</keyword>
<dbReference type="SMART" id="SM00448">
    <property type="entry name" value="REC"/>
    <property type="match status" value="1"/>
</dbReference>
<gene>
    <name evidence="10" type="ORF">C9I89_15505</name>
</gene>
<organism evidence="10 11">
    <name type="scientific">Photobacterium lipolyticum</name>
    <dbReference type="NCBI Taxonomy" id="266810"/>
    <lineage>
        <taxon>Bacteria</taxon>
        <taxon>Pseudomonadati</taxon>
        <taxon>Pseudomonadota</taxon>
        <taxon>Gammaproteobacteria</taxon>
        <taxon>Vibrionales</taxon>
        <taxon>Vibrionaceae</taxon>
        <taxon>Photobacterium</taxon>
    </lineage>
</organism>
<dbReference type="Gene3D" id="3.40.50.2300">
    <property type="match status" value="1"/>
</dbReference>
<dbReference type="Gene3D" id="1.10.10.60">
    <property type="entry name" value="Homeodomain-like"/>
    <property type="match status" value="1"/>
</dbReference>
<keyword evidence="4" id="KW-0902">Two-component regulatory system</keyword>
<evidence type="ECO:0000259" key="8">
    <source>
        <dbReference type="PROSITE" id="PS50045"/>
    </source>
</evidence>
<dbReference type="PROSITE" id="PS50045">
    <property type="entry name" value="SIGMA54_INTERACT_4"/>
    <property type="match status" value="1"/>
</dbReference>
<dbReference type="SUPFAM" id="SSF52540">
    <property type="entry name" value="P-loop containing nucleoside triphosphate hydrolases"/>
    <property type="match status" value="1"/>
</dbReference>
<keyword evidence="6" id="KW-0804">Transcription</keyword>
<keyword evidence="3" id="KW-0067">ATP-binding</keyword>
<comment type="caution">
    <text evidence="10">The sequence shown here is derived from an EMBL/GenBank/DDBJ whole genome shotgun (WGS) entry which is preliminary data.</text>
</comment>
<dbReference type="GO" id="GO:0006355">
    <property type="term" value="P:regulation of DNA-templated transcription"/>
    <property type="evidence" value="ECO:0007669"/>
    <property type="project" value="InterPro"/>
</dbReference>
<dbReference type="SUPFAM" id="SSF46689">
    <property type="entry name" value="Homeodomain-like"/>
    <property type="match status" value="1"/>
</dbReference>
<proteinExistence type="predicted"/>
<dbReference type="SUPFAM" id="SSF52172">
    <property type="entry name" value="CheY-like"/>
    <property type="match status" value="1"/>
</dbReference>
<evidence type="ECO:0000256" key="7">
    <source>
        <dbReference type="PROSITE-ProRule" id="PRU00169"/>
    </source>
</evidence>
<evidence type="ECO:0000256" key="2">
    <source>
        <dbReference type="ARBA" id="ARBA00022741"/>
    </source>
</evidence>
<feature type="modified residue" description="4-aspartylphosphate" evidence="7">
    <location>
        <position position="56"/>
    </location>
</feature>
<feature type="domain" description="Sigma-54 factor interaction" evidence="8">
    <location>
        <begin position="142"/>
        <end position="346"/>
    </location>
</feature>
<dbReference type="GO" id="GO:0005524">
    <property type="term" value="F:ATP binding"/>
    <property type="evidence" value="ECO:0007669"/>
    <property type="project" value="UniProtKB-KW"/>
</dbReference>
<keyword evidence="5" id="KW-0805">Transcription regulation</keyword>
<evidence type="ECO:0000313" key="10">
    <source>
        <dbReference type="EMBL" id="PSW04100.1"/>
    </source>
</evidence>
<dbReference type="InterPro" id="IPR002078">
    <property type="entry name" value="Sigma_54_int"/>
</dbReference>
<dbReference type="Gene3D" id="1.10.8.60">
    <property type="match status" value="1"/>
</dbReference>
<dbReference type="PANTHER" id="PTHR32071">
    <property type="entry name" value="TRANSCRIPTIONAL REGULATORY PROTEIN"/>
    <property type="match status" value="1"/>
</dbReference>
<evidence type="ECO:0000256" key="5">
    <source>
        <dbReference type="ARBA" id="ARBA00023015"/>
    </source>
</evidence>
<keyword evidence="11" id="KW-1185">Reference proteome</keyword>
<dbReference type="InterPro" id="IPR009057">
    <property type="entry name" value="Homeodomain-like_sf"/>
</dbReference>
<evidence type="ECO:0000256" key="1">
    <source>
        <dbReference type="ARBA" id="ARBA00022553"/>
    </source>
</evidence>
<dbReference type="InterPro" id="IPR058031">
    <property type="entry name" value="AAA_lid_NorR"/>
</dbReference>
<accession>A0A2T3MVY5</accession>
<dbReference type="InterPro" id="IPR027417">
    <property type="entry name" value="P-loop_NTPase"/>
</dbReference>
<dbReference type="GO" id="GO:0000160">
    <property type="term" value="P:phosphorelay signal transduction system"/>
    <property type="evidence" value="ECO:0007669"/>
    <property type="project" value="UniProtKB-KW"/>
</dbReference>
<evidence type="ECO:0000256" key="3">
    <source>
        <dbReference type="ARBA" id="ARBA00022840"/>
    </source>
</evidence>
<dbReference type="PANTHER" id="PTHR32071:SF29">
    <property type="entry name" value="PHOSPHOGLYCERATE TRANSPORT SYSTEM TRANSCRIPTIONAL REGULATORY PROTEIN PGTA"/>
    <property type="match status" value="1"/>
</dbReference>
<dbReference type="Pfam" id="PF00072">
    <property type="entry name" value="Response_reg"/>
    <property type="match status" value="1"/>
</dbReference>
<feature type="domain" description="Response regulatory" evidence="9">
    <location>
        <begin position="7"/>
        <end position="121"/>
    </location>
</feature>
<evidence type="ECO:0000256" key="6">
    <source>
        <dbReference type="ARBA" id="ARBA00023163"/>
    </source>
</evidence>
<sequence length="421" mass="48171">MLSNDIQVVLIDDDQHVLNSCQHLLQLAGYKTRAFQDPHMALKEIHPNWSGVILTDIYMPTMSGMELIDKVKAISPHLPIITITGHGDIAMAVEAMQKGAVNYLEKPLKPKKLLNLLEKVIAERKNLVEQWQIIENSLPEQLLGTSTEIEELRNHIKLLASADRDALIQGESGTGRYTTAILLHEHSPRSSQPLVVKNGNSIQSVKALECTLEEAEKGSLILQEPGSMPAEVQRFLSHFLLNQERSGKRSVKLIAIFGECPESELKEHRLLPELFYFLSQVRFAIPPLRQRKEDVIPLFRHFLKKSCALLGKQRPKVDKAYLDTLKRHQWPGNIRELKSVAELYAIGMIKLSNADRTQPIEQMTSPLDDLVEQYEKQLIEDALYLYAGRINDVSEYLKIQRKKLYLRMRKYDLDKNNYKVN</sequence>
<dbReference type="Pfam" id="PF14532">
    <property type="entry name" value="Sigma54_activ_2"/>
    <property type="match status" value="1"/>
</dbReference>
<name>A0A2T3MVY5_9GAMM</name>
<dbReference type="InterPro" id="IPR001789">
    <property type="entry name" value="Sig_transdc_resp-reg_receiver"/>
</dbReference>
<dbReference type="GO" id="GO:0043565">
    <property type="term" value="F:sequence-specific DNA binding"/>
    <property type="evidence" value="ECO:0007669"/>
    <property type="project" value="InterPro"/>
</dbReference>
<dbReference type="AlphaFoldDB" id="A0A2T3MVY5"/>
<protein>
    <submittedName>
        <fullName evidence="10">Two-component system response regulator</fullName>
    </submittedName>
</protein>
<dbReference type="Pfam" id="PF02954">
    <property type="entry name" value="HTH_8"/>
    <property type="match status" value="1"/>
</dbReference>
<evidence type="ECO:0000313" key="11">
    <source>
        <dbReference type="Proteomes" id="UP000240904"/>
    </source>
</evidence>
<dbReference type="EMBL" id="PYMC01000011">
    <property type="protein sequence ID" value="PSW04100.1"/>
    <property type="molecule type" value="Genomic_DNA"/>
</dbReference>
<dbReference type="Pfam" id="PF25601">
    <property type="entry name" value="AAA_lid_14"/>
    <property type="match status" value="1"/>
</dbReference>
<dbReference type="PROSITE" id="PS50110">
    <property type="entry name" value="RESPONSE_REGULATORY"/>
    <property type="match status" value="1"/>
</dbReference>
<dbReference type="Gene3D" id="3.40.50.300">
    <property type="entry name" value="P-loop containing nucleotide triphosphate hydrolases"/>
    <property type="match status" value="1"/>
</dbReference>
<evidence type="ECO:0000256" key="4">
    <source>
        <dbReference type="ARBA" id="ARBA00023012"/>
    </source>
</evidence>
<dbReference type="Proteomes" id="UP000240904">
    <property type="component" value="Unassembled WGS sequence"/>
</dbReference>
<dbReference type="InterPro" id="IPR011006">
    <property type="entry name" value="CheY-like_superfamily"/>
</dbReference>
<reference evidence="10 11" key="1">
    <citation type="submission" date="2018-03" db="EMBL/GenBank/DDBJ databases">
        <title>Whole genome sequencing of Histamine producing bacteria.</title>
        <authorList>
            <person name="Butler K."/>
        </authorList>
    </citation>
    <scope>NUCLEOTIDE SEQUENCE [LARGE SCALE GENOMIC DNA]</scope>
    <source>
        <strain evidence="10 11">DSM 16190</strain>
    </source>
</reference>
<dbReference type="OrthoDB" id="9802186at2"/>
<dbReference type="InterPro" id="IPR002197">
    <property type="entry name" value="HTH_Fis"/>
</dbReference>
<keyword evidence="2" id="KW-0547">Nucleotide-binding</keyword>